<evidence type="ECO:0000256" key="6">
    <source>
        <dbReference type="SAM" id="Phobius"/>
    </source>
</evidence>
<comment type="caution">
    <text evidence="8">The sequence shown here is derived from an EMBL/GenBank/DDBJ whole genome shotgun (WGS) entry which is preliminary data.</text>
</comment>
<dbReference type="OrthoDB" id="266913at2"/>
<keyword evidence="2" id="KW-1003">Cell membrane</keyword>
<protein>
    <submittedName>
        <fullName evidence="8">ABC-2 type transport system permease protein</fullName>
    </submittedName>
</protein>
<evidence type="ECO:0000259" key="7">
    <source>
        <dbReference type="Pfam" id="PF12698"/>
    </source>
</evidence>
<dbReference type="Pfam" id="PF12698">
    <property type="entry name" value="ABC2_membrane_3"/>
    <property type="match status" value="1"/>
</dbReference>
<keyword evidence="5 6" id="KW-0472">Membrane</keyword>
<name>A0A2P8FSM0_9BACT</name>
<gene>
    <name evidence="8" type="ORF">CLV60_113146</name>
</gene>
<dbReference type="PANTHER" id="PTHR30294:SF38">
    <property type="entry name" value="TRANSPORT PERMEASE PROTEIN"/>
    <property type="match status" value="1"/>
</dbReference>
<organism evidence="8 9">
    <name type="scientific">Dyadobacter jiangsuensis</name>
    <dbReference type="NCBI Taxonomy" id="1591085"/>
    <lineage>
        <taxon>Bacteria</taxon>
        <taxon>Pseudomonadati</taxon>
        <taxon>Bacteroidota</taxon>
        <taxon>Cytophagia</taxon>
        <taxon>Cytophagales</taxon>
        <taxon>Spirosomataceae</taxon>
        <taxon>Dyadobacter</taxon>
    </lineage>
</organism>
<feature type="transmembrane region" description="Helical" evidence="6">
    <location>
        <begin position="267"/>
        <end position="289"/>
    </location>
</feature>
<keyword evidence="3 6" id="KW-0812">Transmembrane</keyword>
<dbReference type="Proteomes" id="UP000241964">
    <property type="component" value="Unassembled WGS sequence"/>
</dbReference>
<dbReference type="Gene3D" id="3.40.1710.10">
    <property type="entry name" value="abc type-2 transporter like domain"/>
    <property type="match status" value="1"/>
</dbReference>
<dbReference type="InterPro" id="IPR051449">
    <property type="entry name" value="ABC-2_transporter_component"/>
</dbReference>
<evidence type="ECO:0000313" key="9">
    <source>
        <dbReference type="Proteomes" id="UP000241964"/>
    </source>
</evidence>
<feature type="transmembrane region" description="Helical" evidence="6">
    <location>
        <begin position="20"/>
        <end position="39"/>
    </location>
</feature>
<feature type="transmembrane region" description="Helical" evidence="6">
    <location>
        <begin position="400"/>
        <end position="419"/>
    </location>
</feature>
<feature type="transmembrane region" description="Helical" evidence="6">
    <location>
        <begin position="227"/>
        <end position="247"/>
    </location>
</feature>
<accession>A0A2P8FSM0</accession>
<proteinExistence type="predicted"/>
<feature type="transmembrane region" description="Helical" evidence="6">
    <location>
        <begin position="342"/>
        <end position="363"/>
    </location>
</feature>
<evidence type="ECO:0000256" key="3">
    <source>
        <dbReference type="ARBA" id="ARBA00022692"/>
    </source>
</evidence>
<evidence type="ECO:0000313" key="8">
    <source>
        <dbReference type="EMBL" id="PSL24722.1"/>
    </source>
</evidence>
<sequence>MFKLYASLRKELLLLINDKVGLALMFLMPLLLVFIITIIQDSAYKMVNENQIPLLVVNHDNGKEGNKLVELLTKSGLFKIDAQDAIPQESLKSELLSRGKMIALYIPATFSAGLESNAEDVSTILMDDLGLERDTAAREKVSMPKLSFYNDPVLQENYSYSVMSVIQSYMSVIENSLMIDRMYANMDIAERSAKLKDKMISNRVGIDQIVARNNNSTAIPNSTQHNVPAWTIFAMFFMVVSLGSNIVKERINGSFLRLKTMPTTFMVVMFSKMAVYVVVAALQVALTFSMGVWILPKLGLPKLSVPDNIVATIAVIFISSMAAVSYALMIGSFAKTEQQANGFGAISIIIFGAIGGILVPTFVMPGFMQFFSNFSPLHWCLEGFYVLFLKGGSWQDLRTVFAFLGIFIVFCQLGTYFKLRLERII</sequence>
<dbReference type="GO" id="GO:0140359">
    <property type="term" value="F:ABC-type transporter activity"/>
    <property type="evidence" value="ECO:0007669"/>
    <property type="project" value="InterPro"/>
</dbReference>
<dbReference type="GO" id="GO:0005886">
    <property type="term" value="C:plasma membrane"/>
    <property type="evidence" value="ECO:0007669"/>
    <property type="project" value="UniProtKB-SubCell"/>
</dbReference>
<comment type="subcellular location">
    <subcellularLocation>
        <location evidence="1">Cell membrane</location>
        <topology evidence="1">Multi-pass membrane protein</topology>
    </subcellularLocation>
</comment>
<evidence type="ECO:0000256" key="5">
    <source>
        <dbReference type="ARBA" id="ARBA00023136"/>
    </source>
</evidence>
<dbReference type="AlphaFoldDB" id="A0A2P8FSM0"/>
<evidence type="ECO:0000256" key="2">
    <source>
        <dbReference type="ARBA" id="ARBA00022475"/>
    </source>
</evidence>
<dbReference type="PANTHER" id="PTHR30294">
    <property type="entry name" value="MEMBRANE COMPONENT OF ABC TRANSPORTER YHHJ-RELATED"/>
    <property type="match status" value="1"/>
</dbReference>
<evidence type="ECO:0000256" key="4">
    <source>
        <dbReference type="ARBA" id="ARBA00022989"/>
    </source>
</evidence>
<keyword evidence="4 6" id="KW-1133">Transmembrane helix</keyword>
<feature type="transmembrane region" description="Helical" evidence="6">
    <location>
        <begin position="309"/>
        <end position="330"/>
    </location>
</feature>
<reference evidence="8 9" key="1">
    <citation type="submission" date="2018-03" db="EMBL/GenBank/DDBJ databases">
        <title>Genomic Encyclopedia of Archaeal and Bacterial Type Strains, Phase II (KMG-II): from individual species to whole genera.</title>
        <authorList>
            <person name="Goeker M."/>
        </authorList>
    </citation>
    <scope>NUCLEOTIDE SEQUENCE [LARGE SCALE GENOMIC DNA]</scope>
    <source>
        <strain evidence="8 9">DSM 29057</strain>
    </source>
</reference>
<keyword evidence="9" id="KW-1185">Reference proteome</keyword>
<dbReference type="InterPro" id="IPR013525">
    <property type="entry name" value="ABC2_TM"/>
</dbReference>
<dbReference type="EMBL" id="PYAS01000013">
    <property type="protein sequence ID" value="PSL24722.1"/>
    <property type="molecule type" value="Genomic_DNA"/>
</dbReference>
<feature type="domain" description="ABC-2 type transporter transmembrane" evidence="7">
    <location>
        <begin position="20"/>
        <end position="411"/>
    </location>
</feature>
<evidence type="ECO:0000256" key="1">
    <source>
        <dbReference type="ARBA" id="ARBA00004651"/>
    </source>
</evidence>
<dbReference type="RefSeq" id="WP_106598058.1">
    <property type="nucleotide sequence ID" value="NZ_PYAS01000013.1"/>
</dbReference>